<dbReference type="EMBL" id="VNJJ01000007">
    <property type="protein sequence ID" value="TVX99079.1"/>
    <property type="molecule type" value="Genomic_DNA"/>
</dbReference>
<accession>A0A559JGT2</accession>
<evidence type="ECO:0000259" key="2">
    <source>
        <dbReference type="Pfam" id="PF00188"/>
    </source>
</evidence>
<sequence>MKLKPVKIIAGAAVLAAMLIAPLNQEASADRGHWMPIEVNIDGKILALPVDPVTQSGTTLVPMRAIFEALGAKVTWDSKTKKVTGKKGSTTVELTIGSKTARLNGQASQLLAAPQIIEGNTMIPLRYVSESLGMHVGWYESERQVYIATNDKPVEGTTMASIKALYDKYAPTYTGPRFVEEPSLVVPYKPGKLADGFLQNGLKATNFVREMVGLTPVILDSEMNKSAQYGAVLLTSLRQLTHTPTQPADMDSEFYNTGYYATTHSNIGSHHEIDAPATLVDAVKDYMLDWNTPSLGHRRWILNPHLNKIGFGLSTFMDKNEVLGPTPMSFDVMNVLDESQSNPSDYDYIAWPSKGYFPVSWLGHTYKWSVTLNPAKYQQPNLDQVHGTVTNLTDGTVLEIKPENWMTNGVNDENYGEGSIIYFVTMPYEDDRFFDAPIPGHEFVVELSGIYKTDGTPATVKYTVKLFAM</sequence>
<evidence type="ECO:0000256" key="1">
    <source>
        <dbReference type="SAM" id="SignalP"/>
    </source>
</evidence>
<feature type="domain" description="SCP" evidence="2">
    <location>
        <begin position="202"/>
        <end position="316"/>
    </location>
</feature>
<dbReference type="Pfam" id="PF00188">
    <property type="entry name" value="CAP"/>
    <property type="match status" value="1"/>
</dbReference>
<keyword evidence="5" id="KW-1185">Reference proteome</keyword>
<evidence type="ECO:0000313" key="4">
    <source>
        <dbReference type="EMBL" id="TVX99079.1"/>
    </source>
</evidence>
<feature type="domain" description="Copper amine oxidase-like N-terminal" evidence="3">
    <location>
        <begin position="41"/>
        <end position="147"/>
    </location>
</feature>
<protein>
    <recommendedName>
        <fullName evidence="6">Copper amine oxidase N-terminal domain-containing protein</fullName>
    </recommendedName>
</protein>
<dbReference type="Gene3D" id="3.30.457.10">
    <property type="entry name" value="Copper amine oxidase-like, N-terminal domain"/>
    <property type="match status" value="1"/>
</dbReference>
<dbReference type="InterPro" id="IPR014044">
    <property type="entry name" value="CAP_dom"/>
</dbReference>
<dbReference type="OrthoDB" id="1766522at2"/>
<gene>
    <name evidence="4" type="ORF">FPZ45_14090</name>
</gene>
<name>A0A559JGT2_9BACL</name>
<evidence type="ECO:0000313" key="5">
    <source>
        <dbReference type="Proteomes" id="UP000316330"/>
    </source>
</evidence>
<dbReference type="Pfam" id="PF07833">
    <property type="entry name" value="Cu_amine_oxidN1"/>
    <property type="match status" value="1"/>
</dbReference>
<organism evidence="4 5">
    <name type="scientific">Cohnella terricola</name>
    <dbReference type="NCBI Taxonomy" id="1289167"/>
    <lineage>
        <taxon>Bacteria</taxon>
        <taxon>Bacillati</taxon>
        <taxon>Bacillota</taxon>
        <taxon>Bacilli</taxon>
        <taxon>Bacillales</taxon>
        <taxon>Paenibacillaceae</taxon>
        <taxon>Cohnella</taxon>
    </lineage>
</organism>
<evidence type="ECO:0008006" key="6">
    <source>
        <dbReference type="Google" id="ProtNLM"/>
    </source>
</evidence>
<dbReference type="InterPro" id="IPR035940">
    <property type="entry name" value="CAP_sf"/>
</dbReference>
<feature type="chain" id="PRO_5021719975" description="Copper amine oxidase N-terminal domain-containing protein" evidence="1">
    <location>
        <begin position="30"/>
        <end position="469"/>
    </location>
</feature>
<dbReference type="SUPFAM" id="SSF55383">
    <property type="entry name" value="Copper amine oxidase, domain N"/>
    <property type="match status" value="1"/>
</dbReference>
<reference evidence="4 5" key="1">
    <citation type="submission" date="2019-07" db="EMBL/GenBank/DDBJ databases">
        <authorList>
            <person name="Kim J."/>
        </authorList>
    </citation>
    <scope>NUCLEOTIDE SEQUENCE [LARGE SCALE GENOMIC DNA]</scope>
    <source>
        <strain evidence="4 5">G13</strain>
    </source>
</reference>
<dbReference type="SUPFAM" id="SSF55797">
    <property type="entry name" value="PR-1-like"/>
    <property type="match status" value="1"/>
</dbReference>
<dbReference type="InterPro" id="IPR012854">
    <property type="entry name" value="Cu_amine_oxidase-like_N"/>
</dbReference>
<evidence type="ECO:0000259" key="3">
    <source>
        <dbReference type="Pfam" id="PF07833"/>
    </source>
</evidence>
<dbReference type="InterPro" id="IPR036582">
    <property type="entry name" value="Mao_N_sf"/>
</dbReference>
<proteinExistence type="predicted"/>
<feature type="signal peptide" evidence="1">
    <location>
        <begin position="1"/>
        <end position="29"/>
    </location>
</feature>
<dbReference type="Gene3D" id="3.40.33.10">
    <property type="entry name" value="CAP"/>
    <property type="match status" value="1"/>
</dbReference>
<comment type="caution">
    <text evidence="4">The sequence shown here is derived from an EMBL/GenBank/DDBJ whole genome shotgun (WGS) entry which is preliminary data.</text>
</comment>
<dbReference type="CDD" id="cd05379">
    <property type="entry name" value="CAP_bacterial"/>
    <property type="match status" value="1"/>
</dbReference>
<dbReference type="AlphaFoldDB" id="A0A559JGT2"/>
<keyword evidence="1" id="KW-0732">Signal</keyword>
<dbReference type="Proteomes" id="UP000316330">
    <property type="component" value="Unassembled WGS sequence"/>
</dbReference>
<dbReference type="RefSeq" id="WP_144702873.1">
    <property type="nucleotide sequence ID" value="NZ_VNJJ01000007.1"/>
</dbReference>